<reference evidence="1" key="1">
    <citation type="submission" date="2021-05" db="EMBL/GenBank/DDBJ databases">
        <authorList>
            <person name="Alioto T."/>
            <person name="Alioto T."/>
            <person name="Gomez Garrido J."/>
        </authorList>
    </citation>
    <scope>NUCLEOTIDE SEQUENCE</scope>
</reference>
<name>A0A8D8T0H0_9HEMI</name>
<evidence type="ECO:0000313" key="1">
    <source>
        <dbReference type="EMBL" id="CAG6679596.1"/>
    </source>
</evidence>
<sequence>MYVYNHFIQFTLGRYTTIYHYQEIVRLRTLSPCKSMFDMQGIKVSTIQGVSKKCPQIVITSCSNKEYFRGCRNSMSHEFMTHEPVNKLNKLKCGSEKIGANSFLKIFIYFGWFHLVVKTGKTSLSVSIKKMY</sequence>
<dbReference type="EMBL" id="HBUF01249488">
    <property type="protein sequence ID" value="CAG6679596.1"/>
    <property type="molecule type" value="Transcribed_RNA"/>
</dbReference>
<organism evidence="1">
    <name type="scientific">Cacopsylla melanoneura</name>
    <dbReference type="NCBI Taxonomy" id="428564"/>
    <lineage>
        <taxon>Eukaryota</taxon>
        <taxon>Metazoa</taxon>
        <taxon>Ecdysozoa</taxon>
        <taxon>Arthropoda</taxon>
        <taxon>Hexapoda</taxon>
        <taxon>Insecta</taxon>
        <taxon>Pterygota</taxon>
        <taxon>Neoptera</taxon>
        <taxon>Paraneoptera</taxon>
        <taxon>Hemiptera</taxon>
        <taxon>Sternorrhyncha</taxon>
        <taxon>Psylloidea</taxon>
        <taxon>Psyllidae</taxon>
        <taxon>Psyllinae</taxon>
        <taxon>Cacopsylla</taxon>
    </lineage>
</organism>
<dbReference type="AlphaFoldDB" id="A0A8D8T0H0"/>
<accession>A0A8D8T0H0</accession>
<protein>
    <submittedName>
        <fullName evidence="1">Uncharacterized protein</fullName>
    </submittedName>
</protein>
<proteinExistence type="predicted"/>